<comment type="similarity">
    <text evidence="1">Belongs to the peptidase S1 family.</text>
</comment>
<accession>A0A6N7PRZ5</accession>
<evidence type="ECO:0000256" key="1">
    <source>
        <dbReference type="ARBA" id="ARBA00007664"/>
    </source>
</evidence>
<feature type="region of interest" description="Disordered" evidence="3">
    <location>
        <begin position="409"/>
        <end position="439"/>
    </location>
</feature>
<dbReference type="GO" id="GO:0006508">
    <property type="term" value="P:proteolysis"/>
    <property type="evidence" value="ECO:0007669"/>
    <property type="project" value="UniProtKB-KW"/>
</dbReference>
<protein>
    <submittedName>
        <fullName evidence="5">Trypsin-like serine protease</fullName>
    </submittedName>
</protein>
<dbReference type="InterPro" id="IPR043504">
    <property type="entry name" value="Peptidase_S1_PA_chymotrypsin"/>
</dbReference>
<dbReference type="PANTHER" id="PTHR24276">
    <property type="entry name" value="POLYSERASE-RELATED"/>
    <property type="match status" value="1"/>
</dbReference>
<dbReference type="AlphaFoldDB" id="A0A6N7PRZ5"/>
<dbReference type="Proteomes" id="UP000440224">
    <property type="component" value="Unassembled WGS sequence"/>
</dbReference>
<dbReference type="InterPro" id="IPR001254">
    <property type="entry name" value="Trypsin_dom"/>
</dbReference>
<sequence>MQLDCRIPCPVKLASRACVGAQRTRALAECASYNGGSLARVLLASCRARAAPWRSPMSPCPPRARLALFLGALALVGCGDMSQGSPEGDVSEAELEINGGYLDDKDTAVVGIYAMNLGGICTGSLLAPNMVLTARHCISQINNNDGSVQCGVTKFAPPVAASNYLVTTHPEVSQDPSAYRAAKEVVLLPSGDDFCGQDQAILILAENIPESEAKPLVPRVDDPLVTGETYSAVGYGATDGAGNGAGQRRRRDDLTITCVTEECPQFQVTETEWMGNAGVCQGDSGGPAIDLQNRVIGVTSRGGFNCSSPIYGYVKAWDQWIKDTAIKAAEMGGYPVPGWANGAPTHPDYSYTPGDACNEPADCASGRCVNDGNEQYCTRLCNEKAPCPEGWYCDSDSAGQGVCFKQTSETPGGGWGDEDEGDGPALSQDSSCSMSADPTKPVPWRGGLFALALVVLGLRRRAR</sequence>
<gene>
    <name evidence="5" type="ORF">GF068_22715</name>
</gene>
<keyword evidence="5" id="KW-0378">Hydrolase</keyword>
<dbReference type="SMART" id="SM00020">
    <property type="entry name" value="Tryp_SPc"/>
    <property type="match status" value="1"/>
</dbReference>
<organism evidence="5 6">
    <name type="scientific">Polyangium spumosum</name>
    <dbReference type="NCBI Taxonomy" id="889282"/>
    <lineage>
        <taxon>Bacteria</taxon>
        <taxon>Pseudomonadati</taxon>
        <taxon>Myxococcota</taxon>
        <taxon>Polyangia</taxon>
        <taxon>Polyangiales</taxon>
        <taxon>Polyangiaceae</taxon>
        <taxon>Polyangium</taxon>
    </lineage>
</organism>
<evidence type="ECO:0000259" key="4">
    <source>
        <dbReference type="PROSITE" id="PS50240"/>
    </source>
</evidence>
<evidence type="ECO:0000256" key="3">
    <source>
        <dbReference type="SAM" id="MobiDB-lite"/>
    </source>
</evidence>
<dbReference type="Pfam" id="PF00089">
    <property type="entry name" value="Trypsin"/>
    <property type="match status" value="1"/>
</dbReference>
<dbReference type="GO" id="GO:0004252">
    <property type="term" value="F:serine-type endopeptidase activity"/>
    <property type="evidence" value="ECO:0007669"/>
    <property type="project" value="InterPro"/>
</dbReference>
<dbReference type="PROSITE" id="PS50240">
    <property type="entry name" value="TRYPSIN_DOM"/>
    <property type="match status" value="1"/>
</dbReference>
<dbReference type="EMBL" id="WJIE01000006">
    <property type="protein sequence ID" value="MRG94709.1"/>
    <property type="molecule type" value="Genomic_DNA"/>
</dbReference>
<feature type="domain" description="Peptidase S1" evidence="4">
    <location>
        <begin position="97"/>
        <end position="326"/>
    </location>
</feature>
<dbReference type="InterPro" id="IPR050430">
    <property type="entry name" value="Peptidase_S1"/>
</dbReference>
<reference evidence="5 6" key="1">
    <citation type="submission" date="2019-10" db="EMBL/GenBank/DDBJ databases">
        <title>A soil myxobacterium in the family Polyangiaceae.</title>
        <authorList>
            <person name="Li Y."/>
            <person name="Wang J."/>
        </authorList>
    </citation>
    <scope>NUCLEOTIDE SEQUENCE [LARGE SCALE GENOMIC DNA]</scope>
    <source>
        <strain evidence="5 6">DSM 14734</strain>
    </source>
</reference>
<dbReference type="OrthoDB" id="5290391at2"/>
<keyword evidence="5" id="KW-0645">Protease</keyword>
<keyword evidence="6" id="KW-1185">Reference proteome</keyword>
<evidence type="ECO:0000313" key="5">
    <source>
        <dbReference type="EMBL" id="MRG94709.1"/>
    </source>
</evidence>
<dbReference type="PANTHER" id="PTHR24276:SF98">
    <property type="entry name" value="FI18310P1-RELATED"/>
    <property type="match status" value="1"/>
</dbReference>
<feature type="compositionally biased region" description="Polar residues" evidence="3">
    <location>
        <begin position="427"/>
        <end position="436"/>
    </location>
</feature>
<dbReference type="Gene3D" id="2.40.10.10">
    <property type="entry name" value="Trypsin-like serine proteases"/>
    <property type="match status" value="2"/>
</dbReference>
<comment type="caution">
    <text evidence="5">The sequence shown here is derived from an EMBL/GenBank/DDBJ whole genome shotgun (WGS) entry which is preliminary data.</text>
</comment>
<evidence type="ECO:0000256" key="2">
    <source>
        <dbReference type="ARBA" id="ARBA00023157"/>
    </source>
</evidence>
<dbReference type="InterPro" id="IPR009003">
    <property type="entry name" value="Peptidase_S1_PA"/>
</dbReference>
<keyword evidence="2" id="KW-1015">Disulfide bond</keyword>
<evidence type="ECO:0000313" key="6">
    <source>
        <dbReference type="Proteomes" id="UP000440224"/>
    </source>
</evidence>
<name>A0A6N7PRZ5_9BACT</name>
<dbReference type="SUPFAM" id="SSF50494">
    <property type="entry name" value="Trypsin-like serine proteases"/>
    <property type="match status" value="1"/>
</dbReference>
<proteinExistence type="inferred from homology"/>
<dbReference type="InterPro" id="IPR001314">
    <property type="entry name" value="Peptidase_S1A"/>
</dbReference>
<dbReference type="PRINTS" id="PR00722">
    <property type="entry name" value="CHYMOTRYPSIN"/>
</dbReference>